<dbReference type="AlphaFoldDB" id="A0A2J0Z5W6"/>
<comment type="caution">
    <text evidence="5">The sequence shown here is derived from an EMBL/GenBank/DDBJ whole genome shotgun (WGS) entry which is preliminary data.</text>
</comment>
<proteinExistence type="inferred from homology"/>
<dbReference type="InterPro" id="IPR036237">
    <property type="entry name" value="Xyl_isomerase-like_sf"/>
</dbReference>
<dbReference type="EMBL" id="NJGD01000003">
    <property type="protein sequence ID" value="PJR15904.1"/>
    <property type="molecule type" value="Genomic_DNA"/>
</dbReference>
<feature type="active site" description="Proton donor/acceptor" evidence="3">
    <location>
        <position position="238"/>
    </location>
</feature>
<name>A0A2J0Z5W6_RHIML</name>
<dbReference type="SUPFAM" id="SSF51658">
    <property type="entry name" value="Xylose isomerase-like"/>
    <property type="match status" value="1"/>
</dbReference>
<dbReference type="RefSeq" id="WP_100671387.1">
    <property type="nucleotide sequence ID" value="NZ_NJGD01000003.1"/>
</dbReference>
<comment type="similarity">
    <text evidence="2">Belongs to the hyi family.</text>
</comment>
<evidence type="ECO:0000259" key="4">
    <source>
        <dbReference type="Pfam" id="PF01261"/>
    </source>
</evidence>
<evidence type="ECO:0000256" key="1">
    <source>
        <dbReference type="ARBA" id="ARBA00023235"/>
    </source>
</evidence>
<feature type="domain" description="Xylose isomerase-like TIM barrel" evidence="4">
    <location>
        <begin position="21"/>
        <end position="253"/>
    </location>
</feature>
<dbReference type="InterPro" id="IPR013022">
    <property type="entry name" value="Xyl_isomerase-like_TIM-brl"/>
</dbReference>
<reference evidence="5 6" key="1">
    <citation type="submission" date="2017-06" db="EMBL/GenBank/DDBJ databases">
        <title>Ensifer strains isolated from leguminous trees and herbs display diverse denitrification phenotypes with some acting as strong N2O sinks.</title>
        <authorList>
            <person name="Woliy K."/>
            <person name="Mania D."/>
            <person name="Bakken L.R."/>
            <person name="Frostegard A."/>
        </authorList>
    </citation>
    <scope>NUCLEOTIDE SEQUENCE [LARGE SCALE GENOMIC DNA]</scope>
    <source>
        <strain evidence="5 6">AC50a</strain>
    </source>
</reference>
<feature type="active site" description="Proton donor/acceptor" evidence="3">
    <location>
        <position position="141"/>
    </location>
</feature>
<dbReference type="PANTHER" id="PTHR43489:SF6">
    <property type="entry name" value="HYDROXYPYRUVATE ISOMERASE-RELATED"/>
    <property type="match status" value="1"/>
</dbReference>
<keyword evidence="1 2" id="KW-0413">Isomerase</keyword>
<evidence type="ECO:0000313" key="6">
    <source>
        <dbReference type="Proteomes" id="UP000231987"/>
    </source>
</evidence>
<dbReference type="GO" id="GO:0046487">
    <property type="term" value="P:glyoxylate metabolic process"/>
    <property type="evidence" value="ECO:0007669"/>
    <property type="project" value="TreeGrafter"/>
</dbReference>
<dbReference type="Proteomes" id="UP000231987">
    <property type="component" value="Unassembled WGS sequence"/>
</dbReference>
<dbReference type="Pfam" id="PF01261">
    <property type="entry name" value="AP_endonuc_2"/>
    <property type="match status" value="1"/>
</dbReference>
<dbReference type="PANTHER" id="PTHR43489">
    <property type="entry name" value="ISOMERASE"/>
    <property type="match status" value="1"/>
</dbReference>
<dbReference type="FunFam" id="3.20.20.150:FF:000007">
    <property type="entry name" value="Hydroxypyruvate isomerase"/>
    <property type="match status" value="1"/>
</dbReference>
<dbReference type="NCBIfam" id="NF043033">
    <property type="entry name" value="OxoTetrIsom"/>
    <property type="match status" value="1"/>
</dbReference>
<dbReference type="PIRSF" id="PIRSF006241">
    <property type="entry name" value="HyI"/>
    <property type="match status" value="1"/>
</dbReference>
<dbReference type="InterPro" id="IPR026040">
    <property type="entry name" value="HyI-like"/>
</dbReference>
<sequence length="258" mass="28796">MPVFAANLTMMFTEWPFLDRFDAAADAGFAAVEYLFPYEAPPEAIAERLARNRLEQALFNLPPGDWAAGERGIAALPSRFDGLKSDVDKALDYAAATGAKRLHLMAGLADPRDPEAASRYRRSVAYTAGRLADEGIDLLVEPINGRNMPGYFLNDFGTAERLIAELALPNLKLQFDIYHRQILHGDVAMALRQLMPVTGHIQIASVPSRHEPDGEELNYRYLFDEIDRLGYGGFVGCEYNPRGRTLDGLGWFKPFRRS</sequence>
<evidence type="ECO:0000313" key="5">
    <source>
        <dbReference type="EMBL" id="PJR15904.1"/>
    </source>
</evidence>
<dbReference type="GO" id="GO:0008903">
    <property type="term" value="F:hydroxypyruvate isomerase activity"/>
    <property type="evidence" value="ECO:0007669"/>
    <property type="project" value="TreeGrafter"/>
</dbReference>
<evidence type="ECO:0000256" key="2">
    <source>
        <dbReference type="PIRNR" id="PIRNR006241"/>
    </source>
</evidence>
<protein>
    <submittedName>
        <fullName evidence="5">Hydroxypyruvate isomerase</fullName>
    </submittedName>
</protein>
<dbReference type="InterPro" id="IPR053398">
    <property type="entry name" value="HPT_OtnI_isomerases"/>
</dbReference>
<evidence type="ECO:0000256" key="3">
    <source>
        <dbReference type="PIRSR" id="PIRSR006241-50"/>
    </source>
</evidence>
<dbReference type="Gene3D" id="3.20.20.150">
    <property type="entry name" value="Divalent-metal-dependent TIM barrel enzymes"/>
    <property type="match status" value="1"/>
</dbReference>
<gene>
    <name evidence="5" type="ORF">CEJ86_09410</name>
</gene>
<keyword evidence="5" id="KW-0670">Pyruvate</keyword>
<accession>A0A2J0Z5W6</accession>
<dbReference type="InterPro" id="IPR050417">
    <property type="entry name" value="Sugar_Epim/Isomerase"/>
</dbReference>
<organism evidence="5 6">
    <name type="scientific">Rhizobium meliloti</name>
    <name type="common">Ensifer meliloti</name>
    <name type="synonym">Sinorhizobium meliloti</name>
    <dbReference type="NCBI Taxonomy" id="382"/>
    <lineage>
        <taxon>Bacteria</taxon>
        <taxon>Pseudomonadati</taxon>
        <taxon>Pseudomonadota</taxon>
        <taxon>Alphaproteobacteria</taxon>
        <taxon>Hyphomicrobiales</taxon>
        <taxon>Rhizobiaceae</taxon>
        <taxon>Sinorhizobium/Ensifer group</taxon>
        <taxon>Sinorhizobium</taxon>
    </lineage>
</organism>